<proteinExistence type="predicted"/>
<organism evidence="1 2">
    <name type="scientific">Mucilaginibacter paludis DSM 18603</name>
    <dbReference type="NCBI Taxonomy" id="714943"/>
    <lineage>
        <taxon>Bacteria</taxon>
        <taxon>Pseudomonadati</taxon>
        <taxon>Bacteroidota</taxon>
        <taxon>Sphingobacteriia</taxon>
        <taxon>Sphingobacteriales</taxon>
        <taxon>Sphingobacteriaceae</taxon>
        <taxon>Mucilaginibacter</taxon>
    </lineage>
</organism>
<evidence type="ECO:0000313" key="1">
    <source>
        <dbReference type="EMBL" id="EHQ26599.1"/>
    </source>
</evidence>
<gene>
    <name evidence="1" type="ORF">Mucpa_2481</name>
</gene>
<accession>H1YIN3</accession>
<name>H1YIN3_9SPHI</name>
<evidence type="ECO:0000313" key="2">
    <source>
        <dbReference type="Proteomes" id="UP000002774"/>
    </source>
</evidence>
<keyword evidence="2" id="KW-1185">Reference proteome</keyword>
<sequence>MNVDLYSSLVIAYRKQPLIGVMVTEATANKVGISIA</sequence>
<dbReference type="Proteomes" id="UP000002774">
    <property type="component" value="Chromosome"/>
</dbReference>
<dbReference type="AlphaFoldDB" id="H1YIN3"/>
<protein>
    <submittedName>
        <fullName evidence="1">Uncharacterized protein</fullName>
    </submittedName>
</protein>
<reference evidence="1" key="1">
    <citation type="submission" date="2011-09" db="EMBL/GenBank/DDBJ databases">
        <title>The permanent draft genome of Mucilaginibacter paludis DSM 18603.</title>
        <authorList>
            <consortium name="US DOE Joint Genome Institute (JGI-PGF)"/>
            <person name="Lucas S."/>
            <person name="Han J."/>
            <person name="Lapidus A."/>
            <person name="Bruce D."/>
            <person name="Goodwin L."/>
            <person name="Pitluck S."/>
            <person name="Peters L."/>
            <person name="Kyrpides N."/>
            <person name="Mavromatis K."/>
            <person name="Ivanova N."/>
            <person name="Mikhailova N."/>
            <person name="Held B."/>
            <person name="Detter J.C."/>
            <person name="Tapia R."/>
            <person name="Han C."/>
            <person name="Land M."/>
            <person name="Hauser L."/>
            <person name="Markowitz V."/>
            <person name="Cheng J.-F."/>
            <person name="Hugenholtz P."/>
            <person name="Woyke T."/>
            <person name="Wu D."/>
            <person name="Tindall B."/>
            <person name="Brambilla E."/>
            <person name="Klenk H.-P."/>
            <person name="Eisen J.A."/>
        </authorList>
    </citation>
    <scope>NUCLEOTIDE SEQUENCE [LARGE SCALE GENOMIC DNA]</scope>
    <source>
        <strain evidence="1">DSM 18603</strain>
    </source>
</reference>
<dbReference type="HOGENOM" id="CLU_3357139_0_0_10"/>
<dbReference type="EMBL" id="CM001403">
    <property type="protein sequence ID" value="EHQ26599.1"/>
    <property type="molecule type" value="Genomic_DNA"/>
</dbReference>